<feature type="domain" description="Transposase IS4 N-terminal" evidence="2">
    <location>
        <begin position="2"/>
        <end position="32"/>
    </location>
</feature>
<dbReference type="Pfam" id="PF13006">
    <property type="entry name" value="Nterm_IS4"/>
    <property type="match status" value="1"/>
</dbReference>
<organism evidence="3 4">
    <name type="scientific">Streptomyces himalayensis subsp. himalayensis</name>
    <dbReference type="NCBI Taxonomy" id="2756131"/>
    <lineage>
        <taxon>Bacteria</taxon>
        <taxon>Bacillati</taxon>
        <taxon>Actinomycetota</taxon>
        <taxon>Actinomycetes</taxon>
        <taxon>Kitasatosporales</taxon>
        <taxon>Streptomycetaceae</taxon>
        <taxon>Streptomyces</taxon>
        <taxon>Streptomyces himalayensis</taxon>
    </lineage>
</organism>
<sequence length="81" mass="8529">MTGRAERRRRLLPARAMVYFVLAPCLFSSSGQRRAAGIPDGPAAPDRETAAPAGTSHGGDPGRLLMLLRPCAMPSPTDDAP</sequence>
<dbReference type="AlphaFoldDB" id="A0A7W0IDI0"/>
<name>A0A7W0IDI0_9ACTN</name>
<evidence type="ECO:0000259" key="2">
    <source>
        <dbReference type="Pfam" id="PF13006"/>
    </source>
</evidence>
<evidence type="ECO:0000313" key="3">
    <source>
        <dbReference type="EMBL" id="MBA2951830.1"/>
    </source>
</evidence>
<dbReference type="EMBL" id="JACEHE010000056">
    <property type="protein sequence ID" value="MBA2951830.1"/>
    <property type="molecule type" value="Genomic_DNA"/>
</dbReference>
<evidence type="ECO:0000313" key="4">
    <source>
        <dbReference type="Proteomes" id="UP000545761"/>
    </source>
</evidence>
<gene>
    <name evidence="3" type="ORF">H1D24_40305</name>
</gene>
<dbReference type="Proteomes" id="UP000545761">
    <property type="component" value="Unassembled WGS sequence"/>
</dbReference>
<accession>A0A7W0IDI0</accession>
<feature type="compositionally biased region" description="Low complexity" evidence="1">
    <location>
        <begin position="33"/>
        <end position="44"/>
    </location>
</feature>
<reference evidence="3 4" key="1">
    <citation type="submission" date="2020-07" db="EMBL/GenBank/DDBJ databases">
        <title>Streptomyces isolated from Indian soil.</title>
        <authorList>
            <person name="Mandal S."/>
            <person name="Maiti P.K."/>
        </authorList>
    </citation>
    <scope>NUCLEOTIDE SEQUENCE [LARGE SCALE GENOMIC DNA]</scope>
    <source>
        <strain evidence="3 4">PSKA28</strain>
    </source>
</reference>
<dbReference type="RefSeq" id="WP_181662742.1">
    <property type="nucleotide sequence ID" value="NZ_JACEHE010000056.1"/>
</dbReference>
<protein>
    <submittedName>
        <fullName evidence="3">Transposase domain-containing protein</fullName>
    </submittedName>
</protein>
<dbReference type="InterPro" id="IPR024473">
    <property type="entry name" value="Transposases_IS4_N"/>
</dbReference>
<feature type="region of interest" description="Disordered" evidence="1">
    <location>
        <begin position="31"/>
        <end position="65"/>
    </location>
</feature>
<proteinExistence type="predicted"/>
<comment type="caution">
    <text evidence="3">The sequence shown here is derived from an EMBL/GenBank/DDBJ whole genome shotgun (WGS) entry which is preliminary data.</text>
</comment>
<evidence type="ECO:0000256" key="1">
    <source>
        <dbReference type="SAM" id="MobiDB-lite"/>
    </source>
</evidence>